<name>A0A077MAT2_9MICO</name>
<dbReference type="STRING" id="1193518.BN13_480011"/>
<accession>A0A077MAT2</accession>
<sequence length="53" mass="5397">MLLGGGSPAQAAAAQVLVLMGIMAAQTVTAVVAEALIRRSRLLPRDLAASLRP</sequence>
<dbReference type="Pfam" id="PF03649">
    <property type="entry name" value="UPF0014"/>
    <property type="match status" value="1"/>
</dbReference>
<keyword evidence="3" id="KW-1185">Reference proteome</keyword>
<feature type="transmembrane region" description="Helical" evidence="1">
    <location>
        <begin position="12"/>
        <end position="37"/>
    </location>
</feature>
<evidence type="ECO:0000313" key="2">
    <source>
        <dbReference type="EMBL" id="CCI53789.1"/>
    </source>
</evidence>
<organism evidence="2 3">
    <name type="scientific">Nostocoides jenkinsii Ben 74</name>
    <dbReference type="NCBI Taxonomy" id="1193518"/>
    <lineage>
        <taxon>Bacteria</taxon>
        <taxon>Bacillati</taxon>
        <taxon>Actinomycetota</taxon>
        <taxon>Actinomycetes</taxon>
        <taxon>Micrococcales</taxon>
        <taxon>Intrasporangiaceae</taxon>
        <taxon>Nostocoides</taxon>
    </lineage>
</organism>
<dbReference type="EMBL" id="CAJC01000159">
    <property type="protein sequence ID" value="CCI53789.1"/>
    <property type="molecule type" value="Genomic_DNA"/>
</dbReference>
<evidence type="ECO:0000313" key="3">
    <source>
        <dbReference type="Proteomes" id="UP000035720"/>
    </source>
</evidence>
<protein>
    <submittedName>
        <fullName evidence="2">Uncharacterized protein</fullName>
    </submittedName>
</protein>
<keyword evidence="1" id="KW-1133">Transmembrane helix</keyword>
<dbReference type="AlphaFoldDB" id="A0A077MAT2"/>
<reference evidence="2 3" key="1">
    <citation type="journal article" date="2013" name="ISME J.">
        <title>A metabolic model for members of the genus Tetrasphaera involved in enhanced biological phosphorus removal.</title>
        <authorList>
            <person name="Kristiansen R."/>
            <person name="Nguyen H.T.T."/>
            <person name="Saunders A.M."/>
            <person name="Nielsen J.L."/>
            <person name="Wimmer R."/>
            <person name="Le V.Q."/>
            <person name="McIlroy S.J."/>
            <person name="Petrovski S."/>
            <person name="Seviour R.J."/>
            <person name="Calteau A."/>
            <person name="Nielsen K.L."/>
            <person name="Nielsen P.H."/>
        </authorList>
    </citation>
    <scope>NUCLEOTIDE SEQUENCE [LARGE SCALE GENOMIC DNA]</scope>
    <source>
        <strain evidence="2 3">Ben 74</strain>
    </source>
</reference>
<keyword evidence="1" id="KW-0472">Membrane</keyword>
<keyword evidence="1" id="KW-0812">Transmembrane</keyword>
<proteinExistence type="predicted"/>
<dbReference type="Proteomes" id="UP000035720">
    <property type="component" value="Unassembled WGS sequence"/>
</dbReference>
<evidence type="ECO:0000256" key="1">
    <source>
        <dbReference type="SAM" id="Phobius"/>
    </source>
</evidence>
<comment type="caution">
    <text evidence="2">The sequence shown here is derived from an EMBL/GenBank/DDBJ whole genome shotgun (WGS) entry which is preliminary data.</text>
</comment>
<gene>
    <name evidence="2" type="ORF">BN13_480011</name>
</gene>
<dbReference type="InterPro" id="IPR005226">
    <property type="entry name" value="UPF0014_fam"/>
</dbReference>